<evidence type="ECO:0000313" key="4">
    <source>
        <dbReference type="Proteomes" id="UP001497453"/>
    </source>
</evidence>
<sequence>MYSNKTREEAISLLDTSVHSSEEEFDKLEGVSHGMSTSGRLRTSLVSRLGGWIPAAVLSFIVLDIALFIYTARLLLATCDVAFGTLEVRNTYVGLDELYATGHVNASEHPPILNRPRVVTQVTSSNPNKVFPIDQLRGMTSTGTMSPPDSHLHVSGDTHTIAQFRVLDWGMERCQLAIRLPALSASLPHPFVFQGDPSAGVQLEICELDADKKLYLDATKISWNTKAKCVKHVGTVVARPDNEVKLPEFPCKWGVQHTFEISCSDREKCMIDVRPTQVDPWGVFMYQYQTV</sequence>
<name>A0ABP1E6W3_9APHY</name>
<dbReference type="InterPro" id="IPR018620">
    <property type="entry name" value="Ubiquitin3-bd_protein_But2_C"/>
</dbReference>
<gene>
    <name evidence="3" type="ORF">GFSPODELE1_LOCUS10427</name>
</gene>
<protein>
    <recommendedName>
        <fullName evidence="2">Ubiquitin 3 binding protein But2 C-terminal domain-containing protein</fullName>
    </recommendedName>
</protein>
<keyword evidence="1" id="KW-1133">Transmembrane helix</keyword>
<evidence type="ECO:0000259" key="2">
    <source>
        <dbReference type="Pfam" id="PF09792"/>
    </source>
</evidence>
<dbReference type="Proteomes" id="UP001497453">
    <property type="component" value="Chromosome 9"/>
</dbReference>
<keyword evidence="4" id="KW-1185">Reference proteome</keyword>
<organism evidence="3 4">
    <name type="scientific">Somion occarium</name>
    <dbReference type="NCBI Taxonomy" id="3059160"/>
    <lineage>
        <taxon>Eukaryota</taxon>
        <taxon>Fungi</taxon>
        <taxon>Dikarya</taxon>
        <taxon>Basidiomycota</taxon>
        <taxon>Agaricomycotina</taxon>
        <taxon>Agaricomycetes</taxon>
        <taxon>Polyporales</taxon>
        <taxon>Cerrenaceae</taxon>
        <taxon>Somion</taxon>
    </lineage>
</organism>
<dbReference type="EMBL" id="OZ037952">
    <property type="protein sequence ID" value="CAL1715781.1"/>
    <property type="molecule type" value="Genomic_DNA"/>
</dbReference>
<keyword evidence="1" id="KW-0812">Transmembrane</keyword>
<feature type="transmembrane region" description="Helical" evidence="1">
    <location>
        <begin position="49"/>
        <end position="70"/>
    </location>
</feature>
<evidence type="ECO:0000256" key="1">
    <source>
        <dbReference type="SAM" id="Phobius"/>
    </source>
</evidence>
<proteinExistence type="predicted"/>
<accession>A0ABP1E6W3</accession>
<keyword evidence="1" id="KW-0472">Membrane</keyword>
<evidence type="ECO:0000313" key="3">
    <source>
        <dbReference type="EMBL" id="CAL1715781.1"/>
    </source>
</evidence>
<dbReference type="Pfam" id="PF09792">
    <property type="entry name" value="But2"/>
    <property type="match status" value="1"/>
</dbReference>
<reference evidence="4" key="1">
    <citation type="submission" date="2024-04" db="EMBL/GenBank/DDBJ databases">
        <authorList>
            <person name="Shaw F."/>
            <person name="Minotto A."/>
        </authorList>
    </citation>
    <scope>NUCLEOTIDE SEQUENCE [LARGE SCALE GENOMIC DNA]</scope>
</reference>
<feature type="domain" description="Ubiquitin 3 binding protein But2 C-terminal" evidence="2">
    <location>
        <begin position="116"/>
        <end position="264"/>
    </location>
</feature>